<proteinExistence type="inferred from homology"/>
<name>A0ABX2AX80_9BACT</name>
<feature type="domain" description="Peptidase S8/S53" evidence="6">
    <location>
        <begin position="171"/>
        <end position="441"/>
    </location>
</feature>
<dbReference type="Pfam" id="PF00082">
    <property type="entry name" value="Peptidase_S8"/>
    <property type="match status" value="1"/>
</dbReference>
<dbReference type="PANTHER" id="PTHR43806:SF67">
    <property type="entry name" value="EGF-LIKE DOMAIN-CONTAINING PROTEIN"/>
    <property type="match status" value="1"/>
</dbReference>
<dbReference type="PROSITE" id="PS51892">
    <property type="entry name" value="SUBTILASE"/>
    <property type="match status" value="1"/>
</dbReference>
<evidence type="ECO:0000313" key="8">
    <source>
        <dbReference type="Proteomes" id="UP001193734"/>
    </source>
</evidence>
<dbReference type="PANTHER" id="PTHR43806">
    <property type="entry name" value="PEPTIDASE S8"/>
    <property type="match status" value="1"/>
</dbReference>
<keyword evidence="8" id="KW-1185">Reference proteome</keyword>
<dbReference type="SUPFAM" id="SSF52743">
    <property type="entry name" value="Subtilisin-like"/>
    <property type="match status" value="1"/>
</dbReference>
<feature type="active site" description="Charge relay system" evidence="5">
    <location>
        <position position="217"/>
    </location>
</feature>
<dbReference type="CDD" id="cd07493">
    <property type="entry name" value="Peptidases_S8_9"/>
    <property type="match status" value="1"/>
</dbReference>
<comment type="caution">
    <text evidence="7">The sequence shown here is derived from an EMBL/GenBank/DDBJ whole genome shotgun (WGS) entry which is preliminary data.</text>
</comment>
<dbReference type="Gene3D" id="3.40.50.200">
    <property type="entry name" value="Peptidase S8/S53 domain"/>
    <property type="match status" value="1"/>
</dbReference>
<dbReference type="InterPro" id="IPR015500">
    <property type="entry name" value="Peptidase_S8_subtilisin-rel"/>
</dbReference>
<sequence length="458" mass="50518">MPGYAVPSKETSQKTKYPDRKSYIYRFVLRDKQGTPFSLERPREFLSRKSIERRRRQNLPVDSTDLPVNPDYIHMLATAGTKIIGTSRWNNSVLAVTTDTAAIAPLRRLGCVKECTMVWQSPDSIIPLSRHYNYHDTFNSWDSVKTSPYGASEKQIATLNGMALHKKGYTGQGMTIAVLDGGFRNADKIPAISRIRKAGTRDFVYPPSKNIYRETDHGTKVLSVMGTHVPHIYIGTAPAATYWLLRCEDTRTEQPVEEDYWTMAAEFADSVGVDVINSSIGYNQYDHHYGDHRYHDMNGRTTLISRSASMLAGKGIVLVCSAGNSGMGSWKKIVFPADADDIITVGALTPQLVNAPFSGIGPTQDGRVKPDVMAPGSPVSVISGRGTVAPDIGTSFASPIVCGLVACLWQAHPEMTARDIIETVRRYADNYATPDNIFGYGIPDFKSALDSLPKNRVE</sequence>
<dbReference type="InterPro" id="IPR017317">
    <property type="entry name" value="Pept_S8_subtilisin_bacteroid-2"/>
</dbReference>
<evidence type="ECO:0000256" key="1">
    <source>
        <dbReference type="ARBA" id="ARBA00011073"/>
    </source>
</evidence>
<evidence type="ECO:0000313" key="7">
    <source>
        <dbReference type="EMBL" id="NPE15279.1"/>
    </source>
</evidence>
<dbReference type="InterPro" id="IPR050131">
    <property type="entry name" value="Peptidase_S8_subtilisin-like"/>
</dbReference>
<organism evidence="7 8">
    <name type="scientific">Xylanibacter rodentium</name>
    <dbReference type="NCBI Taxonomy" id="2736289"/>
    <lineage>
        <taxon>Bacteria</taxon>
        <taxon>Pseudomonadati</taxon>
        <taxon>Bacteroidota</taxon>
        <taxon>Bacteroidia</taxon>
        <taxon>Bacteroidales</taxon>
        <taxon>Prevotellaceae</taxon>
        <taxon>Xylanibacter</taxon>
    </lineage>
</organism>
<dbReference type="PRINTS" id="PR00723">
    <property type="entry name" value="SUBTILISIN"/>
</dbReference>
<comment type="similarity">
    <text evidence="1 5">Belongs to the peptidase S8 family.</text>
</comment>
<evidence type="ECO:0000256" key="5">
    <source>
        <dbReference type="PROSITE-ProRule" id="PRU01240"/>
    </source>
</evidence>
<dbReference type="InterPro" id="IPR023828">
    <property type="entry name" value="Peptidase_S8_Ser-AS"/>
</dbReference>
<evidence type="ECO:0000256" key="2">
    <source>
        <dbReference type="ARBA" id="ARBA00022670"/>
    </source>
</evidence>
<keyword evidence="4 5" id="KW-0720">Serine protease</keyword>
<dbReference type="Proteomes" id="UP001193734">
    <property type="component" value="Unassembled WGS sequence"/>
</dbReference>
<evidence type="ECO:0000256" key="4">
    <source>
        <dbReference type="ARBA" id="ARBA00022825"/>
    </source>
</evidence>
<gene>
    <name evidence="7" type="ORF">HPS55_13280</name>
</gene>
<reference evidence="7 8" key="1">
    <citation type="submission" date="2020-05" db="EMBL/GenBank/DDBJ databases">
        <title>Distinct polysaccharide utilization as determinants for interspecies competition between intestinal Prevotella spp.</title>
        <authorList>
            <person name="Galvez E.J.C."/>
            <person name="Iljazovic A."/>
            <person name="Strowig T."/>
        </authorList>
    </citation>
    <scope>NUCLEOTIDE SEQUENCE [LARGE SCALE GENOMIC DNA]</scope>
    <source>
        <strain evidence="7 8">PROD</strain>
    </source>
</reference>
<feature type="active site" description="Charge relay system" evidence="5">
    <location>
        <position position="395"/>
    </location>
</feature>
<protein>
    <submittedName>
        <fullName evidence="7">S8 family serine peptidase</fullName>
    </submittedName>
</protein>
<evidence type="ECO:0000256" key="3">
    <source>
        <dbReference type="ARBA" id="ARBA00022801"/>
    </source>
</evidence>
<dbReference type="EMBL" id="JABKKE010000034">
    <property type="protein sequence ID" value="NPE15279.1"/>
    <property type="molecule type" value="Genomic_DNA"/>
</dbReference>
<dbReference type="InterPro" id="IPR000209">
    <property type="entry name" value="Peptidase_S8/S53_dom"/>
</dbReference>
<dbReference type="PIRSF" id="PIRSF037903">
    <property type="entry name" value="Subtilisin_rel_GFO_2223"/>
    <property type="match status" value="1"/>
</dbReference>
<accession>A0ABX2AX80</accession>
<keyword evidence="2 5" id="KW-0645">Protease</keyword>
<dbReference type="InterPro" id="IPR036852">
    <property type="entry name" value="Peptidase_S8/S53_dom_sf"/>
</dbReference>
<evidence type="ECO:0000259" key="6">
    <source>
        <dbReference type="Pfam" id="PF00082"/>
    </source>
</evidence>
<dbReference type="PROSITE" id="PS00138">
    <property type="entry name" value="SUBTILASE_SER"/>
    <property type="match status" value="1"/>
</dbReference>
<feature type="active site" description="Charge relay system" evidence="5">
    <location>
        <position position="180"/>
    </location>
</feature>
<keyword evidence="3 5" id="KW-0378">Hydrolase</keyword>